<comment type="caution">
    <text evidence="1">Lacks conserved residue(s) required for the propagation of feature annotation.</text>
</comment>
<feature type="transmembrane region" description="Helical" evidence="1">
    <location>
        <begin position="170"/>
        <end position="193"/>
    </location>
</feature>
<feature type="transmembrane region" description="Helical" evidence="1">
    <location>
        <begin position="295"/>
        <end position="315"/>
    </location>
</feature>
<dbReference type="EC" id="1.13.11.63" evidence="1"/>
<name>A0A2V3ZLI4_9GAMM</name>
<proteinExistence type="inferred from homology"/>
<feature type="binding site" evidence="1">
    <location>
        <position position="118"/>
    </location>
    <ligand>
        <name>Fe cation</name>
        <dbReference type="ChEBI" id="CHEBI:24875"/>
    </ligand>
</feature>
<feature type="transmembrane region" description="Helical" evidence="1">
    <location>
        <begin position="21"/>
        <end position="43"/>
    </location>
</feature>
<keyword evidence="1" id="KW-1003">Cell membrane</keyword>
<keyword evidence="1" id="KW-0472">Membrane</keyword>
<evidence type="ECO:0000313" key="3">
    <source>
        <dbReference type="Proteomes" id="UP000253987"/>
    </source>
</evidence>
<keyword evidence="1" id="KW-0408">Iron</keyword>
<protein>
    <recommendedName>
        <fullName evidence="1">Probable beta-carotene 15,15'-dioxygenase</fullName>
        <ecNumber evidence="1">1.13.11.63</ecNumber>
    </recommendedName>
</protein>
<dbReference type="AlphaFoldDB" id="A0A2V3ZLI4"/>
<dbReference type="GO" id="GO:0003834">
    <property type="term" value="F:beta-carotene 15,15'-dioxygenase activity"/>
    <property type="evidence" value="ECO:0007669"/>
    <property type="project" value="UniProtKB-EC"/>
</dbReference>
<sequence length="324" mass="35248">MTANARGTVGGNLHKSSRGRWHQGCVLVAAVVAVLAALVLPPLSLEQQFWIILVPVAVFGLSHGGADPLILKRLTGNRPEAMPYALSAYSAAVLGFVGLIWFLPVLALLVFLMLSIWHFGFTDAAYLSPSRNSLLIWLSGSLTVLGPMIGHPEQTSELFAWLVSRETETVLAVVTIVGPVLAALWLVAFGMLVWRHHEHLAARVFTELVLVAAAMILLSPLLAFTFYFCIVHSIRHFLSIAEYRLGEAEFRQVVSFLVRKSAPATLGAIAIALAAWGVLVLWSPASSLLVEGVRVMFWGLAALTVPHGFVVKMWWDRSVQGPGE</sequence>
<feature type="transmembrane region" description="Helical" evidence="1">
    <location>
        <begin position="134"/>
        <end position="150"/>
    </location>
</feature>
<feature type="binding site" evidence="1">
    <location>
        <position position="236"/>
    </location>
    <ligand>
        <name>Fe cation</name>
        <dbReference type="ChEBI" id="CHEBI:24875"/>
    </ligand>
</feature>
<dbReference type="EMBL" id="QFWX01000003">
    <property type="protein sequence ID" value="PXX91617.1"/>
    <property type="molecule type" value="Genomic_DNA"/>
</dbReference>
<evidence type="ECO:0000256" key="1">
    <source>
        <dbReference type="HAMAP-Rule" id="MF_02093"/>
    </source>
</evidence>
<comment type="subcellular location">
    <subcellularLocation>
        <location evidence="1">Cell membrane</location>
        <topology evidence="1">Multi-pass membrane protein</topology>
    </subcellularLocation>
</comment>
<feature type="binding site" evidence="1">
    <location>
        <position position="232"/>
    </location>
    <ligand>
        <name>Fe cation</name>
        <dbReference type="ChEBI" id="CHEBI:24875"/>
    </ligand>
</feature>
<dbReference type="GO" id="GO:0005886">
    <property type="term" value="C:plasma membrane"/>
    <property type="evidence" value="ECO:0007669"/>
    <property type="project" value="UniProtKB-SubCell"/>
</dbReference>
<feature type="transmembrane region" description="Helical" evidence="1">
    <location>
        <begin position="264"/>
        <end position="283"/>
    </location>
</feature>
<reference evidence="2 3" key="2">
    <citation type="submission" date="2018-06" db="EMBL/GenBank/DDBJ databases">
        <title>Marinobactersediminissp. nov, a moderately halophilic bacterium isolated from marine solar saltern.</title>
        <authorList>
            <person name="Zhang Y."/>
        </authorList>
    </citation>
    <scope>NUCLEOTIDE SEQUENCE [LARGE SCALE GENOMIC DNA]</scope>
    <source>
        <strain evidence="2 3">F01</strain>
    </source>
</reference>
<dbReference type="HAMAP" id="MF_02093">
    <property type="entry name" value="Beta_carotene_diox"/>
    <property type="match status" value="1"/>
</dbReference>
<dbReference type="InterPro" id="IPR022270">
    <property type="entry name" value="Blh_diox"/>
</dbReference>
<accession>A0A2V3ZLI4</accession>
<dbReference type="GO" id="GO:0016121">
    <property type="term" value="P:carotene catabolic process"/>
    <property type="evidence" value="ECO:0007669"/>
    <property type="project" value="UniProtKB-UniRule"/>
</dbReference>
<keyword evidence="1" id="KW-0479">Metal-binding</keyword>
<keyword evidence="3" id="KW-1185">Reference proteome</keyword>
<comment type="caution">
    <text evidence="2">The sequence shown here is derived from an EMBL/GenBank/DDBJ whole genome shotgun (WGS) entry which is preliminary data.</text>
</comment>
<comment type="function">
    <text evidence="1">Catalyzes the cleavage of beta-carotene at its central double bond (15,15') to yield two molecules of all-trans-retinal.</text>
</comment>
<feature type="transmembrane region" description="Helical" evidence="1">
    <location>
        <begin position="49"/>
        <end position="71"/>
    </location>
</feature>
<dbReference type="Pfam" id="PF15461">
    <property type="entry name" value="BCD"/>
    <property type="match status" value="1"/>
</dbReference>
<comment type="similarity">
    <text evidence="1">Belongs to the Brp/Blh beta-carotene diooxygenase family.</text>
</comment>
<keyword evidence="1" id="KW-0223">Dioxygenase</keyword>
<dbReference type="NCBIfam" id="TIGR03753">
    <property type="entry name" value="blh_monoox"/>
    <property type="match status" value="1"/>
</dbReference>
<organism evidence="2 3">
    <name type="scientific">Marinobacter vulgaris</name>
    <dbReference type="NCBI Taxonomy" id="1928331"/>
    <lineage>
        <taxon>Bacteria</taxon>
        <taxon>Pseudomonadati</taxon>
        <taxon>Pseudomonadota</taxon>
        <taxon>Gammaproteobacteria</taxon>
        <taxon>Pseudomonadales</taxon>
        <taxon>Marinobacteraceae</taxon>
        <taxon>Marinobacter</taxon>
    </lineage>
</organism>
<keyword evidence="1" id="KW-1133">Transmembrane helix</keyword>
<comment type="catalytic activity">
    <reaction evidence="1">
        <text>all-trans-beta-carotene + O2 = 2 all-trans-retinal</text>
        <dbReference type="Rhea" id="RHEA:32887"/>
        <dbReference type="ChEBI" id="CHEBI:15379"/>
        <dbReference type="ChEBI" id="CHEBI:17579"/>
        <dbReference type="ChEBI" id="CHEBI:17898"/>
        <dbReference type="EC" id="1.13.11.63"/>
    </reaction>
</comment>
<dbReference type="Proteomes" id="UP000253987">
    <property type="component" value="Unassembled WGS sequence"/>
</dbReference>
<gene>
    <name evidence="2" type="ORF">DIT71_06975</name>
</gene>
<dbReference type="GO" id="GO:0010436">
    <property type="term" value="F:carotenoid dioxygenase activity"/>
    <property type="evidence" value="ECO:0007669"/>
    <property type="project" value="UniProtKB-UniRule"/>
</dbReference>
<feature type="binding site" evidence="1">
    <location>
        <position position="63"/>
    </location>
    <ligand>
        <name>Fe cation</name>
        <dbReference type="ChEBI" id="CHEBI:24875"/>
    </ligand>
</feature>
<dbReference type="GO" id="GO:0005506">
    <property type="term" value="F:iron ion binding"/>
    <property type="evidence" value="ECO:0007669"/>
    <property type="project" value="UniProtKB-UniRule"/>
</dbReference>
<dbReference type="RefSeq" id="WP_114612498.1">
    <property type="nucleotide sequence ID" value="NZ_QFWX01000003.1"/>
</dbReference>
<comment type="cofactor">
    <cofactor evidence="1">
        <name>Fe(2+)</name>
        <dbReference type="ChEBI" id="CHEBI:29033"/>
    </cofactor>
</comment>
<reference evidence="3" key="1">
    <citation type="submission" date="2018-05" db="EMBL/GenBank/DDBJ databases">
        <authorList>
            <person name="Lu D."/>
        </authorList>
    </citation>
    <scope>NUCLEOTIDE SEQUENCE [LARGE SCALE GENOMIC DNA]</scope>
    <source>
        <strain evidence="3">F01</strain>
    </source>
</reference>
<evidence type="ECO:0000313" key="2">
    <source>
        <dbReference type="EMBL" id="PXX91617.1"/>
    </source>
</evidence>
<dbReference type="OrthoDB" id="8779153at2"/>
<keyword evidence="1" id="KW-0812">Transmembrane</keyword>
<keyword evidence="1" id="KW-0560">Oxidoreductase</keyword>